<dbReference type="PANTHER" id="PTHR10110">
    <property type="entry name" value="SODIUM/HYDROGEN EXCHANGER"/>
    <property type="match status" value="1"/>
</dbReference>
<dbReference type="PANTHER" id="PTHR10110:SF195">
    <property type="entry name" value="NA(+)_H(+) ANTIPORTER NHAS2"/>
    <property type="match status" value="1"/>
</dbReference>
<evidence type="ECO:0000256" key="12">
    <source>
        <dbReference type="SAM" id="Phobius"/>
    </source>
</evidence>
<feature type="transmembrane region" description="Helical" evidence="12">
    <location>
        <begin position="73"/>
        <end position="90"/>
    </location>
</feature>
<keyword evidence="11" id="KW-0739">Sodium transport</keyword>
<feature type="transmembrane region" description="Helical" evidence="12">
    <location>
        <begin position="259"/>
        <end position="276"/>
    </location>
</feature>
<dbReference type="GO" id="GO:0051453">
    <property type="term" value="P:regulation of intracellular pH"/>
    <property type="evidence" value="ECO:0007669"/>
    <property type="project" value="TreeGrafter"/>
</dbReference>
<feature type="transmembrane region" description="Helical" evidence="12">
    <location>
        <begin position="133"/>
        <end position="152"/>
    </location>
</feature>
<feature type="transmembrane region" description="Helical" evidence="12">
    <location>
        <begin position="173"/>
        <end position="191"/>
    </location>
</feature>
<organism evidence="14 15">
    <name type="scientific">Kaistia soli DSM 19436</name>
    <dbReference type="NCBI Taxonomy" id="1122133"/>
    <lineage>
        <taxon>Bacteria</taxon>
        <taxon>Pseudomonadati</taxon>
        <taxon>Pseudomonadota</taxon>
        <taxon>Alphaproteobacteria</taxon>
        <taxon>Hyphomicrobiales</taxon>
        <taxon>Kaistiaceae</taxon>
        <taxon>Kaistia</taxon>
    </lineage>
</organism>
<evidence type="ECO:0000256" key="6">
    <source>
        <dbReference type="ARBA" id="ARBA00022692"/>
    </source>
</evidence>
<dbReference type="AlphaFoldDB" id="A0A1M5IQJ3"/>
<sequence length="417" mass="44478">MLTSFDYISLLFVLAAGIGLINERFGRLPRVIALLIGSLVVSFGMIAASWLTPHIHVAARTGARLANADLSDVLLDGVLALLLFATSLTTDAAGLRRRARPIFLLVTFGVVIAMVIFAFGIQAVLAYAGFSVPLAWCLVLGAILAPTDAVAVEQLLAKVKMPSEIRDLITGESLFNDGAAVVLYFAALATATGDEAVVGHGRLLLTFLVDGGGGALLGFATGLVARFAMQHIREEHLVVTISLALVFATYRMAALLELSGPIAVVVAGLTLSHFQAKRDLDAIWRRRIHDFWSMVDEIVNTLLFMLMGFEILEIPIGAAGFWPVLAAIPLSILARFVSVAVPLALGHRPHGETARAVGVLTWTGLRGGISIALVLALPDSPYRETLTAICYTVVIFSVIVQGLSTPAVVRRVLRARN</sequence>
<evidence type="ECO:0000259" key="13">
    <source>
        <dbReference type="Pfam" id="PF00999"/>
    </source>
</evidence>
<feature type="transmembrane region" description="Helical" evidence="12">
    <location>
        <begin position="6"/>
        <end position="25"/>
    </location>
</feature>
<keyword evidence="4" id="KW-0050">Antiport</keyword>
<evidence type="ECO:0000256" key="8">
    <source>
        <dbReference type="ARBA" id="ARBA00023053"/>
    </source>
</evidence>
<comment type="subcellular location">
    <subcellularLocation>
        <location evidence="1">Cell membrane</location>
        <topology evidence="1">Multi-pass membrane protein</topology>
    </subcellularLocation>
</comment>
<keyword evidence="9" id="KW-0406">Ion transport</keyword>
<evidence type="ECO:0000313" key="15">
    <source>
        <dbReference type="Proteomes" id="UP000184485"/>
    </source>
</evidence>
<dbReference type="InterPro" id="IPR018422">
    <property type="entry name" value="Cation/H_exchanger_CPA1"/>
</dbReference>
<evidence type="ECO:0000313" key="14">
    <source>
        <dbReference type="EMBL" id="SHG30240.1"/>
    </source>
</evidence>
<dbReference type="Gene3D" id="6.10.140.1330">
    <property type="match status" value="1"/>
</dbReference>
<keyword evidence="7 12" id="KW-1133">Transmembrane helix</keyword>
<feature type="transmembrane region" description="Helical" evidence="12">
    <location>
        <begin position="389"/>
        <end position="409"/>
    </location>
</feature>
<gene>
    <name evidence="14" type="ORF">SAMN02745157_3961</name>
</gene>
<evidence type="ECO:0000256" key="5">
    <source>
        <dbReference type="ARBA" id="ARBA00022475"/>
    </source>
</evidence>
<dbReference type="Proteomes" id="UP000184485">
    <property type="component" value="Unassembled WGS sequence"/>
</dbReference>
<dbReference type="GO" id="GO:0015385">
    <property type="term" value="F:sodium:proton antiporter activity"/>
    <property type="evidence" value="ECO:0007669"/>
    <property type="project" value="InterPro"/>
</dbReference>
<reference evidence="14 15" key="1">
    <citation type="submission" date="2016-11" db="EMBL/GenBank/DDBJ databases">
        <authorList>
            <person name="Jaros S."/>
            <person name="Januszkiewicz K."/>
            <person name="Wedrychowicz H."/>
        </authorList>
    </citation>
    <scope>NUCLEOTIDE SEQUENCE [LARGE SCALE GENOMIC DNA]</scope>
    <source>
        <strain evidence="14 15">DSM 19436</strain>
    </source>
</reference>
<proteinExistence type="inferred from homology"/>
<evidence type="ECO:0000256" key="4">
    <source>
        <dbReference type="ARBA" id="ARBA00022449"/>
    </source>
</evidence>
<feature type="transmembrane region" description="Helical" evidence="12">
    <location>
        <begin position="203"/>
        <end position="225"/>
    </location>
</feature>
<dbReference type="EMBL" id="FQUP01000004">
    <property type="protein sequence ID" value="SHG30240.1"/>
    <property type="molecule type" value="Genomic_DNA"/>
</dbReference>
<keyword evidence="8" id="KW-0915">Sodium</keyword>
<keyword evidence="5" id="KW-1003">Cell membrane</keyword>
<feature type="transmembrane region" description="Helical" evidence="12">
    <location>
        <begin position="102"/>
        <end position="127"/>
    </location>
</feature>
<evidence type="ECO:0000256" key="7">
    <source>
        <dbReference type="ARBA" id="ARBA00022989"/>
    </source>
</evidence>
<feature type="transmembrane region" description="Helical" evidence="12">
    <location>
        <begin position="297"/>
        <end position="318"/>
    </location>
</feature>
<evidence type="ECO:0000256" key="10">
    <source>
        <dbReference type="ARBA" id="ARBA00023136"/>
    </source>
</evidence>
<feature type="transmembrane region" description="Helical" evidence="12">
    <location>
        <begin position="357"/>
        <end position="377"/>
    </location>
</feature>
<feature type="transmembrane region" description="Helical" evidence="12">
    <location>
        <begin position="324"/>
        <end position="345"/>
    </location>
</feature>
<keyword evidence="3" id="KW-0813">Transport</keyword>
<evidence type="ECO:0000256" key="3">
    <source>
        <dbReference type="ARBA" id="ARBA00022448"/>
    </source>
</evidence>
<evidence type="ECO:0000256" key="9">
    <source>
        <dbReference type="ARBA" id="ARBA00023065"/>
    </source>
</evidence>
<comment type="similarity">
    <text evidence="2">Belongs to the monovalent cation:proton antiporter 1 (CPA1) transporter (TC 2.A.36) family.</text>
</comment>
<dbReference type="InterPro" id="IPR006153">
    <property type="entry name" value="Cation/H_exchanger_TM"/>
</dbReference>
<name>A0A1M5IQJ3_9HYPH</name>
<evidence type="ECO:0000256" key="1">
    <source>
        <dbReference type="ARBA" id="ARBA00004651"/>
    </source>
</evidence>
<feature type="transmembrane region" description="Helical" evidence="12">
    <location>
        <begin position="32"/>
        <end position="53"/>
    </location>
</feature>
<keyword evidence="15" id="KW-1185">Reference proteome</keyword>
<feature type="transmembrane region" description="Helical" evidence="12">
    <location>
        <begin position="237"/>
        <end position="253"/>
    </location>
</feature>
<keyword evidence="10 12" id="KW-0472">Membrane</keyword>
<dbReference type="GO" id="GO:0005886">
    <property type="term" value="C:plasma membrane"/>
    <property type="evidence" value="ECO:0007669"/>
    <property type="project" value="UniProtKB-SubCell"/>
</dbReference>
<evidence type="ECO:0000256" key="11">
    <source>
        <dbReference type="ARBA" id="ARBA00023201"/>
    </source>
</evidence>
<dbReference type="OrthoDB" id="9774146at2"/>
<dbReference type="GO" id="GO:0098719">
    <property type="term" value="P:sodium ion import across plasma membrane"/>
    <property type="evidence" value="ECO:0007669"/>
    <property type="project" value="TreeGrafter"/>
</dbReference>
<evidence type="ECO:0000256" key="2">
    <source>
        <dbReference type="ARBA" id="ARBA00007367"/>
    </source>
</evidence>
<feature type="domain" description="Cation/H+ exchanger transmembrane" evidence="13">
    <location>
        <begin position="17"/>
        <end position="410"/>
    </location>
</feature>
<accession>A0A1M5IQJ3</accession>
<dbReference type="STRING" id="1122133.SAMN02745157_3961"/>
<dbReference type="RefSeq" id="WP_073056273.1">
    <property type="nucleotide sequence ID" value="NZ_FQUP01000004.1"/>
</dbReference>
<dbReference type="GO" id="GO:0015386">
    <property type="term" value="F:potassium:proton antiporter activity"/>
    <property type="evidence" value="ECO:0007669"/>
    <property type="project" value="TreeGrafter"/>
</dbReference>
<dbReference type="Pfam" id="PF00999">
    <property type="entry name" value="Na_H_Exchanger"/>
    <property type="match status" value="1"/>
</dbReference>
<protein>
    <submittedName>
        <fullName evidence="14">Monovalent cation:H+ antiporter, CPA1 family</fullName>
    </submittedName>
</protein>
<keyword evidence="6 12" id="KW-0812">Transmembrane</keyword>